<dbReference type="AlphaFoldDB" id="A0A9P6QUJ2"/>
<dbReference type="InterPro" id="IPR023473">
    <property type="entry name" value="AMMECR1"/>
</dbReference>
<proteinExistence type="predicted"/>
<keyword evidence="3" id="KW-1185">Reference proteome</keyword>
<dbReference type="InterPro" id="IPR036071">
    <property type="entry name" value="AMMECR1_dom_sf"/>
</dbReference>
<evidence type="ECO:0000313" key="3">
    <source>
        <dbReference type="Proteomes" id="UP000823405"/>
    </source>
</evidence>
<dbReference type="EMBL" id="JAAAIN010002041">
    <property type="protein sequence ID" value="KAG0297752.1"/>
    <property type="molecule type" value="Genomic_DNA"/>
</dbReference>
<sequence>MSKEHCYYCFDSLFSHFDGRPVSKPTFDDSPFPLFVTWSTSEDGTTKDLRLRGCIGNFSAMPLHAGLKEYALTSAFKDGRFPPIDRKELSSLVCGVSLLVDFEDGDHYLDWEVGRHGIWIEFKDAKGRKKSATYLPEVAKEQGWTKEKAIESLLRKGGYRETKISQEFLDSIFLTRYQSLKAQVTYQDYLDSL</sequence>
<dbReference type="InterPro" id="IPR002733">
    <property type="entry name" value="AMMECR1_domain"/>
</dbReference>
<evidence type="ECO:0000259" key="1">
    <source>
        <dbReference type="PROSITE" id="PS51112"/>
    </source>
</evidence>
<dbReference type="Proteomes" id="UP000823405">
    <property type="component" value="Unassembled WGS sequence"/>
</dbReference>
<dbReference type="PANTHER" id="PTHR13016:SF0">
    <property type="entry name" value="AMME SYNDROME CANDIDATE GENE 1 PROTEIN"/>
    <property type="match status" value="1"/>
</dbReference>
<dbReference type="PROSITE" id="PS51112">
    <property type="entry name" value="AMMECR1"/>
    <property type="match status" value="1"/>
</dbReference>
<protein>
    <submittedName>
        <fullName evidence="2">AMME chromosomal region protein 1-like</fullName>
    </submittedName>
</protein>
<dbReference type="NCBIfam" id="TIGR00296">
    <property type="entry name" value="TIGR00296 family protein"/>
    <property type="match status" value="1"/>
</dbReference>
<evidence type="ECO:0000313" key="2">
    <source>
        <dbReference type="EMBL" id="KAG0297752.1"/>
    </source>
</evidence>
<comment type="caution">
    <text evidence="2">The sequence shown here is derived from an EMBL/GenBank/DDBJ whole genome shotgun (WGS) entry which is preliminary data.</text>
</comment>
<dbReference type="PANTHER" id="PTHR13016">
    <property type="entry name" value="AMMECR1 HOMOLOG"/>
    <property type="match status" value="1"/>
</dbReference>
<feature type="domain" description="AMMECR1" evidence="1">
    <location>
        <begin position="1"/>
        <end position="193"/>
    </location>
</feature>
<reference evidence="2" key="1">
    <citation type="journal article" date="2020" name="Fungal Divers.">
        <title>Resolving the Mortierellaceae phylogeny through synthesis of multi-gene phylogenetics and phylogenomics.</title>
        <authorList>
            <person name="Vandepol N."/>
            <person name="Liber J."/>
            <person name="Desiro A."/>
            <person name="Na H."/>
            <person name="Kennedy M."/>
            <person name="Barry K."/>
            <person name="Grigoriev I.V."/>
            <person name="Miller A.N."/>
            <person name="O'Donnell K."/>
            <person name="Stajich J.E."/>
            <person name="Bonito G."/>
        </authorList>
    </citation>
    <scope>NUCLEOTIDE SEQUENCE</scope>
    <source>
        <strain evidence="2">NVP60</strain>
    </source>
</reference>
<dbReference type="SUPFAM" id="SSF143447">
    <property type="entry name" value="AMMECR1-like"/>
    <property type="match status" value="1"/>
</dbReference>
<dbReference type="Gene3D" id="3.30.700.20">
    <property type="entry name" value="Hypothetical protein ph0010, domain 1"/>
    <property type="match status" value="1"/>
</dbReference>
<name>A0A9P6QUJ2_9FUNG</name>
<gene>
    <name evidence="2" type="primary">AMMECR1L</name>
    <name evidence="2" type="ORF">BGZ97_004232</name>
</gene>
<dbReference type="OrthoDB" id="24630at2759"/>
<dbReference type="Pfam" id="PF01871">
    <property type="entry name" value="AMMECR1"/>
    <property type="match status" value="1"/>
</dbReference>
<organism evidence="2 3">
    <name type="scientific">Linnemannia gamsii</name>
    <dbReference type="NCBI Taxonomy" id="64522"/>
    <lineage>
        <taxon>Eukaryota</taxon>
        <taxon>Fungi</taxon>
        <taxon>Fungi incertae sedis</taxon>
        <taxon>Mucoromycota</taxon>
        <taxon>Mortierellomycotina</taxon>
        <taxon>Mortierellomycetes</taxon>
        <taxon>Mortierellales</taxon>
        <taxon>Mortierellaceae</taxon>
        <taxon>Linnemannia</taxon>
    </lineage>
</organism>
<dbReference type="InterPro" id="IPR027485">
    <property type="entry name" value="AMMECR1_N"/>
</dbReference>
<accession>A0A9P6QUJ2</accession>